<comment type="subcellular location">
    <subcellularLocation>
        <location evidence="1 5">Cytoplasm</location>
    </subcellularLocation>
</comment>
<keyword evidence="8" id="KW-1185">Reference proteome</keyword>
<dbReference type="CDD" id="cd00571">
    <property type="entry name" value="UreE"/>
    <property type="match status" value="1"/>
</dbReference>
<evidence type="ECO:0000313" key="7">
    <source>
        <dbReference type="EMBL" id="WAC14990.1"/>
    </source>
</evidence>
<evidence type="ECO:0000256" key="4">
    <source>
        <dbReference type="ARBA" id="ARBA00023186"/>
    </source>
</evidence>
<comment type="similarity">
    <text evidence="5">Belongs to the UreE family.</text>
</comment>
<keyword evidence="2 5" id="KW-0963">Cytoplasm</keyword>
<evidence type="ECO:0000259" key="6">
    <source>
        <dbReference type="SMART" id="SM00988"/>
    </source>
</evidence>
<evidence type="ECO:0000256" key="1">
    <source>
        <dbReference type="ARBA" id="ARBA00004496"/>
    </source>
</evidence>
<dbReference type="Pfam" id="PF05194">
    <property type="entry name" value="UreE_C"/>
    <property type="match status" value="1"/>
</dbReference>
<dbReference type="GO" id="GO:0016151">
    <property type="term" value="F:nickel cation binding"/>
    <property type="evidence" value="ECO:0007669"/>
    <property type="project" value="UniProtKB-UniRule"/>
</dbReference>
<dbReference type="AlphaFoldDB" id="A0A9E8NE16"/>
<dbReference type="GO" id="GO:0019627">
    <property type="term" value="P:urea metabolic process"/>
    <property type="evidence" value="ECO:0007669"/>
    <property type="project" value="InterPro"/>
</dbReference>
<dbReference type="SUPFAM" id="SSF69737">
    <property type="entry name" value="Urease metallochaperone UreE, C-terminal domain"/>
    <property type="match status" value="1"/>
</dbReference>
<dbReference type="InterPro" id="IPR012406">
    <property type="entry name" value="UreE"/>
</dbReference>
<dbReference type="HAMAP" id="MF_00822">
    <property type="entry name" value="UreE"/>
    <property type="match status" value="1"/>
</dbReference>
<dbReference type="Proteomes" id="UP001164653">
    <property type="component" value="Chromosome"/>
</dbReference>
<evidence type="ECO:0000256" key="2">
    <source>
        <dbReference type="ARBA" id="ARBA00022490"/>
    </source>
</evidence>
<keyword evidence="3 5" id="KW-0533">Nickel</keyword>
<dbReference type="Gene3D" id="3.30.70.790">
    <property type="entry name" value="UreE, C-terminal domain"/>
    <property type="match status" value="1"/>
</dbReference>
<dbReference type="InterPro" id="IPR007864">
    <property type="entry name" value="UreE_C_dom"/>
</dbReference>
<dbReference type="Pfam" id="PF02814">
    <property type="entry name" value="UreE_N"/>
    <property type="match status" value="1"/>
</dbReference>
<keyword evidence="4 5" id="KW-0143">Chaperone</keyword>
<dbReference type="EMBL" id="CP112998">
    <property type="protein sequence ID" value="WAC14990.1"/>
    <property type="molecule type" value="Genomic_DNA"/>
</dbReference>
<dbReference type="GO" id="GO:0051082">
    <property type="term" value="F:unfolded protein binding"/>
    <property type="evidence" value="ECO:0007669"/>
    <property type="project" value="UniProtKB-UniRule"/>
</dbReference>
<organism evidence="7 8">
    <name type="scientific">Dyadobacter pollutisoli</name>
    <dbReference type="NCBI Taxonomy" id="2910158"/>
    <lineage>
        <taxon>Bacteria</taxon>
        <taxon>Pseudomonadati</taxon>
        <taxon>Bacteroidota</taxon>
        <taxon>Cytophagia</taxon>
        <taxon>Cytophagales</taxon>
        <taxon>Spirosomataceae</taxon>
        <taxon>Dyadobacter</taxon>
    </lineage>
</organism>
<dbReference type="InterPro" id="IPR036118">
    <property type="entry name" value="UreE_N_sf"/>
</dbReference>
<name>A0A9E8NE16_9BACT</name>
<evidence type="ECO:0000256" key="5">
    <source>
        <dbReference type="HAMAP-Rule" id="MF_00822"/>
    </source>
</evidence>
<dbReference type="GO" id="GO:0005737">
    <property type="term" value="C:cytoplasm"/>
    <property type="evidence" value="ECO:0007669"/>
    <property type="project" value="UniProtKB-SubCell"/>
</dbReference>
<dbReference type="Gene3D" id="2.60.260.20">
    <property type="entry name" value="Urease metallochaperone UreE, N-terminal domain"/>
    <property type="match status" value="1"/>
</dbReference>
<dbReference type="GO" id="GO:0006457">
    <property type="term" value="P:protein folding"/>
    <property type="evidence" value="ECO:0007669"/>
    <property type="project" value="InterPro"/>
</dbReference>
<dbReference type="GO" id="GO:0065003">
    <property type="term" value="P:protein-containing complex assembly"/>
    <property type="evidence" value="ECO:0007669"/>
    <property type="project" value="InterPro"/>
</dbReference>
<proteinExistence type="inferred from homology"/>
<dbReference type="InterPro" id="IPR004029">
    <property type="entry name" value="UreE_N"/>
</dbReference>
<protein>
    <recommendedName>
        <fullName evidence="5">Urease accessory protein UreE</fullName>
    </recommendedName>
</protein>
<reference evidence="7" key="1">
    <citation type="submission" date="2022-11" db="EMBL/GenBank/DDBJ databases">
        <title>Dyadobacter pollutisoli sp. nov., isolated from plastic dumped soil.</title>
        <authorList>
            <person name="Kim J.M."/>
            <person name="Kim K.R."/>
            <person name="Lee J.K."/>
            <person name="Hao L."/>
            <person name="Jeon C.O."/>
        </authorList>
    </citation>
    <scope>NUCLEOTIDE SEQUENCE</scope>
    <source>
        <strain evidence="7">U1</strain>
    </source>
</reference>
<gene>
    <name evidence="5 7" type="primary">ureE</name>
    <name evidence="7" type="ORF">ON006_13695</name>
</gene>
<feature type="domain" description="UreE urease accessory N-terminal" evidence="6">
    <location>
        <begin position="6"/>
        <end position="70"/>
    </location>
</feature>
<dbReference type="NCBIfam" id="NF009754">
    <property type="entry name" value="PRK13261.1-6"/>
    <property type="match status" value="1"/>
</dbReference>
<dbReference type="SUPFAM" id="SSF69287">
    <property type="entry name" value="Urease metallochaperone UreE, N-terminal domain"/>
    <property type="match status" value="1"/>
</dbReference>
<dbReference type="SMART" id="SM00988">
    <property type="entry name" value="UreE_N"/>
    <property type="match status" value="1"/>
</dbReference>
<evidence type="ECO:0000313" key="8">
    <source>
        <dbReference type="Proteomes" id="UP001164653"/>
    </source>
</evidence>
<dbReference type="RefSeq" id="WP_244820357.1">
    <property type="nucleotide sequence ID" value="NZ_CP112998.1"/>
</dbReference>
<accession>A0A9E8NE16</accession>
<comment type="function">
    <text evidence="5">Involved in urease metallocenter assembly. Binds nickel. Probably functions as a nickel donor during metallocenter assembly.</text>
</comment>
<sequence length="166" mass="19019">MVVKEKLGNLHDFEVNKRQIDWVEIEWFETGKRILHKKTRAGRDIVMKFLNETTGICQDDVLYLDESLLIVADILACDCVVVTPTTMFETASLCYEIGNKHTPLFYDDGSFLIPYEAPLFRLLTAQGYQVSLETRKLLNPLKTTVTPHANEENTTLFSRIMKLTSS</sequence>
<dbReference type="PIRSF" id="PIRSF036402">
    <property type="entry name" value="Ureas_acces_UreE"/>
    <property type="match status" value="1"/>
</dbReference>
<evidence type="ECO:0000256" key="3">
    <source>
        <dbReference type="ARBA" id="ARBA00022596"/>
    </source>
</evidence>
<dbReference type="KEGG" id="dpf:ON006_13695"/>